<comment type="similarity">
    <text evidence="5">Belongs to the actin-binding proteins ADF family. Twinfilin subfamily.</text>
</comment>
<feature type="compositionally biased region" description="Polar residues" evidence="21">
    <location>
        <begin position="164"/>
        <end position="175"/>
    </location>
</feature>
<comment type="subcellular location">
    <subcellularLocation>
        <location evidence="3">Cytoplasm</location>
        <location evidence="3">Cell cortex</location>
    </subcellularLocation>
    <subcellularLocation>
        <location evidence="1">Cytoplasm</location>
        <location evidence="1">Cytoskeleton</location>
    </subcellularLocation>
    <subcellularLocation>
        <location evidence="2">Mitochondrion inner membrane</location>
        <topology evidence="2">Multi-pass membrane protein</topology>
    </subcellularLocation>
</comment>
<evidence type="ECO:0000256" key="11">
    <source>
        <dbReference type="ARBA" id="ARBA00022989"/>
    </source>
</evidence>
<organism evidence="23 24">
    <name type="scientific">Lasallia pustulata</name>
    <dbReference type="NCBI Taxonomy" id="136370"/>
    <lineage>
        <taxon>Eukaryota</taxon>
        <taxon>Fungi</taxon>
        <taxon>Dikarya</taxon>
        <taxon>Ascomycota</taxon>
        <taxon>Pezizomycotina</taxon>
        <taxon>Lecanoromycetes</taxon>
        <taxon>OSLEUM clade</taxon>
        <taxon>Umbilicariomycetidae</taxon>
        <taxon>Umbilicariales</taxon>
        <taxon>Umbilicariaceae</taxon>
        <taxon>Lasallia</taxon>
    </lineage>
</organism>
<evidence type="ECO:0000256" key="6">
    <source>
        <dbReference type="ARBA" id="ARBA00022448"/>
    </source>
</evidence>
<keyword evidence="15" id="KW-0206">Cytoskeleton</keyword>
<evidence type="ECO:0000256" key="4">
    <source>
        <dbReference type="ARBA" id="ARBA00006375"/>
    </source>
</evidence>
<dbReference type="PANTHER" id="PTHR45788">
    <property type="entry name" value="SUCCINATE/FUMARATE MITOCHONDRIAL TRANSPORTER-RELATED"/>
    <property type="match status" value="1"/>
</dbReference>
<evidence type="ECO:0000313" key="23">
    <source>
        <dbReference type="EMBL" id="SLM37634.1"/>
    </source>
</evidence>
<feature type="region of interest" description="Disordered" evidence="21">
    <location>
        <begin position="130"/>
        <end position="175"/>
    </location>
</feature>
<evidence type="ECO:0000256" key="9">
    <source>
        <dbReference type="ARBA" id="ARBA00022737"/>
    </source>
</evidence>
<comment type="similarity">
    <text evidence="4 20">Belongs to the mitochondrial carrier (TC 2.A.29) family.</text>
</comment>
<dbReference type="PROSITE" id="PS50920">
    <property type="entry name" value="SOLCAR"/>
    <property type="match status" value="3"/>
</dbReference>
<dbReference type="GO" id="GO:0005469">
    <property type="term" value="F:succinate:fumarate antiporter activity"/>
    <property type="evidence" value="ECO:0007669"/>
    <property type="project" value="TreeGrafter"/>
</dbReference>
<evidence type="ECO:0000256" key="7">
    <source>
        <dbReference type="ARBA" id="ARBA00022490"/>
    </source>
</evidence>
<name>A0A1W5D3C0_9LECA</name>
<evidence type="ECO:0000256" key="2">
    <source>
        <dbReference type="ARBA" id="ARBA00004448"/>
    </source>
</evidence>
<dbReference type="GO" id="GO:0005856">
    <property type="term" value="C:cytoskeleton"/>
    <property type="evidence" value="ECO:0007669"/>
    <property type="project" value="UniProtKB-SubCell"/>
</dbReference>
<dbReference type="SUPFAM" id="SSF55753">
    <property type="entry name" value="Actin depolymerizing proteins"/>
    <property type="match status" value="2"/>
</dbReference>
<dbReference type="Pfam" id="PF00153">
    <property type="entry name" value="Mito_carr"/>
    <property type="match status" value="3"/>
</dbReference>
<dbReference type="InterPro" id="IPR029006">
    <property type="entry name" value="ADF-H/Gelsolin-like_dom_sf"/>
</dbReference>
<evidence type="ECO:0000256" key="12">
    <source>
        <dbReference type="ARBA" id="ARBA00023128"/>
    </source>
</evidence>
<proteinExistence type="inferred from homology"/>
<evidence type="ECO:0000256" key="10">
    <source>
        <dbReference type="ARBA" id="ARBA00022792"/>
    </source>
</evidence>
<feature type="domain" description="ADF-H" evidence="22">
    <location>
        <begin position="3"/>
        <end position="137"/>
    </location>
</feature>
<comment type="function">
    <text evidence="17">Actin-binding protein involved in motile and morphological processes. Inhibits actin polymerization, likely by sequestering G-actin.</text>
</comment>
<keyword evidence="6 20" id="KW-0813">Transport</keyword>
<feature type="repeat" description="Solcar" evidence="19">
    <location>
        <begin position="458"/>
        <end position="547"/>
    </location>
</feature>
<dbReference type="InterPro" id="IPR023395">
    <property type="entry name" value="MCP_dom_sf"/>
</dbReference>
<protein>
    <recommendedName>
        <fullName evidence="18">Twinfilin</fullName>
    </recommendedName>
</protein>
<dbReference type="AlphaFoldDB" id="A0A1W5D3C0"/>
<dbReference type="CDD" id="cd11284">
    <property type="entry name" value="ADF_Twf-C_like"/>
    <property type="match status" value="1"/>
</dbReference>
<keyword evidence="24" id="KW-1185">Reference proteome</keyword>
<reference evidence="24" key="1">
    <citation type="submission" date="2017-03" db="EMBL/GenBank/DDBJ databases">
        <authorList>
            <person name="Sharma R."/>
            <person name="Thines M."/>
        </authorList>
    </citation>
    <scope>NUCLEOTIDE SEQUENCE [LARGE SCALE GENOMIC DNA]</scope>
</reference>
<dbReference type="SUPFAM" id="SSF103506">
    <property type="entry name" value="Mitochondrial carrier"/>
    <property type="match status" value="1"/>
</dbReference>
<dbReference type="GO" id="GO:0003779">
    <property type="term" value="F:actin binding"/>
    <property type="evidence" value="ECO:0007669"/>
    <property type="project" value="UniProtKB-KW"/>
</dbReference>
<dbReference type="PROSITE" id="PS51263">
    <property type="entry name" value="ADF_H"/>
    <property type="match status" value="2"/>
</dbReference>
<dbReference type="Pfam" id="PF00241">
    <property type="entry name" value="Cofilin_ADF"/>
    <property type="match status" value="2"/>
</dbReference>
<dbReference type="SMART" id="SM00102">
    <property type="entry name" value="ADF"/>
    <property type="match status" value="2"/>
</dbReference>
<keyword evidence="13 19" id="KW-0472">Membrane</keyword>
<keyword evidence="9" id="KW-0677">Repeat</keyword>
<evidence type="ECO:0000256" key="20">
    <source>
        <dbReference type="RuleBase" id="RU000488"/>
    </source>
</evidence>
<keyword evidence="11" id="KW-1133">Transmembrane helix</keyword>
<evidence type="ECO:0000256" key="1">
    <source>
        <dbReference type="ARBA" id="ARBA00004245"/>
    </source>
</evidence>
<dbReference type="GO" id="GO:0005938">
    <property type="term" value="C:cell cortex"/>
    <property type="evidence" value="ECO:0007669"/>
    <property type="project" value="UniProtKB-SubCell"/>
</dbReference>
<evidence type="ECO:0000256" key="18">
    <source>
        <dbReference type="ARBA" id="ARBA00069496"/>
    </source>
</evidence>
<keyword evidence="14" id="KW-0009">Actin-binding</keyword>
<dbReference type="GO" id="GO:0005743">
    <property type="term" value="C:mitochondrial inner membrane"/>
    <property type="evidence" value="ECO:0007669"/>
    <property type="project" value="UniProtKB-SubCell"/>
</dbReference>
<evidence type="ECO:0000256" key="14">
    <source>
        <dbReference type="ARBA" id="ARBA00023203"/>
    </source>
</evidence>
<accession>A0A1W5D3C0</accession>
<feature type="compositionally biased region" description="Basic and acidic residues" evidence="21">
    <location>
        <begin position="131"/>
        <end position="141"/>
    </location>
</feature>
<dbReference type="PANTHER" id="PTHR45788:SF2">
    <property type="entry name" value="SUCCINATE_FUMARATE MITOCHONDRIAL TRANSPORTER"/>
    <property type="match status" value="1"/>
</dbReference>
<evidence type="ECO:0000256" key="13">
    <source>
        <dbReference type="ARBA" id="ARBA00023136"/>
    </source>
</evidence>
<keyword evidence="10" id="KW-0999">Mitochondrion inner membrane</keyword>
<evidence type="ECO:0000256" key="5">
    <source>
        <dbReference type="ARBA" id="ARBA00009557"/>
    </source>
</evidence>
<dbReference type="InterPro" id="IPR018108">
    <property type="entry name" value="MCP_transmembrane"/>
</dbReference>
<evidence type="ECO:0000256" key="19">
    <source>
        <dbReference type="PROSITE-ProRule" id="PRU00282"/>
    </source>
</evidence>
<dbReference type="EMBL" id="FWEW01001785">
    <property type="protein sequence ID" value="SLM37634.1"/>
    <property type="molecule type" value="Genomic_DNA"/>
</dbReference>
<dbReference type="CDD" id="cd11285">
    <property type="entry name" value="ADF_Twf-N_like"/>
    <property type="match status" value="1"/>
</dbReference>
<dbReference type="FunFam" id="3.40.20.10:FF:000042">
    <property type="entry name" value="Actin depolymerizing protein"/>
    <property type="match status" value="1"/>
</dbReference>
<dbReference type="Gene3D" id="1.50.40.10">
    <property type="entry name" value="Mitochondrial carrier domain"/>
    <property type="match status" value="1"/>
</dbReference>
<keyword evidence="7" id="KW-0963">Cytoplasm</keyword>
<evidence type="ECO:0000256" key="8">
    <source>
        <dbReference type="ARBA" id="ARBA00022692"/>
    </source>
</evidence>
<feature type="domain" description="ADF-H" evidence="22">
    <location>
        <begin position="174"/>
        <end position="307"/>
    </location>
</feature>
<dbReference type="InterPro" id="IPR049563">
    <property type="entry name" value="TXTP-like"/>
</dbReference>
<feature type="repeat" description="Solcar" evidence="19">
    <location>
        <begin position="354"/>
        <end position="445"/>
    </location>
</feature>
<evidence type="ECO:0000256" key="16">
    <source>
        <dbReference type="ARBA" id="ARBA00038532"/>
    </source>
</evidence>
<sequence length="564" mass="61782">MQSGITASQELHNAFNTLVSSSSSQRGLIAGIQKEQLIPLEIISSSSTDFFDNLTALEPLLKENEAAYIILRRHQNAPDGYVAVTYVPDTANVRQKMLFASTRLTLTRELGTERFRETMFATTKQELTAEGWRKHDRHGELKAPLTEEEQTLQGVKEAEAEASRGTSARSSHVSSGLSFPMSEDALGALKALPVGQENLVQLKIDANKETIELADTSWTEADGLASAISGSDPRYSFFRYSHDFEGQEQAPIVFLYTCPPGSKIKERMLYASSRAGVIAAAGSDARLEITKKAKRRGFLTTGKEIVKKESPLALYKGLGAVITGIVPKMAIRFTSYEWYKQLLADKETGAVTGQATFFAGLAAGMTEAVAVVTPMEVIKIRLQAQHHSMSDPLDIPKYRNAAHALYTVIKEEGIGAVYRGVSLTALRQGTNQAVNFSAYTQFKEFLQRMQPAYSEAELPAYQTMVIGLISGAMGPLSNAPIDTIKTRLQRTPAAAGETALSRILAIARSMFKQEGFHAFYKGITPRIMRVAPGQAVTFTVYEYLKEKLESSSSNLAIEGGQYEE</sequence>
<evidence type="ECO:0000256" key="3">
    <source>
        <dbReference type="ARBA" id="ARBA00004544"/>
    </source>
</evidence>
<dbReference type="FunFam" id="3.40.20.10:FF:000007">
    <property type="entry name" value="Twinfilin-1 isoform 1"/>
    <property type="match status" value="1"/>
</dbReference>
<dbReference type="Proteomes" id="UP000192927">
    <property type="component" value="Unassembled WGS sequence"/>
</dbReference>
<dbReference type="InterPro" id="IPR002108">
    <property type="entry name" value="ADF-H"/>
</dbReference>
<keyword evidence="8 19" id="KW-0812">Transmembrane</keyword>
<dbReference type="Gene3D" id="3.40.20.10">
    <property type="entry name" value="Severin"/>
    <property type="match status" value="2"/>
</dbReference>
<dbReference type="FunFam" id="1.50.40.10:FF:000021">
    <property type="entry name" value="SFC1p Mitochondrial succinate-fumarate transporter"/>
    <property type="match status" value="1"/>
</dbReference>
<evidence type="ECO:0000256" key="17">
    <source>
        <dbReference type="ARBA" id="ARBA00056419"/>
    </source>
</evidence>
<evidence type="ECO:0000256" key="15">
    <source>
        <dbReference type="ARBA" id="ARBA00023212"/>
    </source>
</evidence>
<feature type="repeat" description="Solcar" evidence="19">
    <location>
        <begin position="238"/>
        <end position="342"/>
    </location>
</feature>
<comment type="subunit">
    <text evidence="16">Interacts with G-actin; ADP-actin form.</text>
</comment>
<evidence type="ECO:0000313" key="24">
    <source>
        <dbReference type="Proteomes" id="UP000192927"/>
    </source>
</evidence>
<keyword evidence="12" id="KW-0496">Mitochondrion</keyword>
<evidence type="ECO:0000256" key="21">
    <source>
        <dbReference type="SAM" id="MobiDB-lite"/>
    </source>
</evidence>
<evidence type="ECO:0000259" key="22">
    <source>
        <dbReference type="PROSITE" id="PS51263"/>
    </source>
</evidence>